<keyword evidence="10" id="KW-0732">Signal</keyword>
<dbReference type="InterPro" id="IPR046357">
    <property type="entry name" value="PPIase_dom_sf"/>
</dbReference>
<dbReference type="PROSITE" id="PS50198">
    <property type="entry name" value="PPIC_PPIASE_2"/>
    <property type="match status" value="1"/>
</dbReference>
<evidence type="ECO:0000256" key="8">
    <source>
        <dbReference type="PROSITE-ProRule" id="PRU00278"/>
    </source>
</evidence>
<dbReference type="PANTHER" id="PTHR47245:SF2">
    <property type="entry name" value="PEPTIDYL-PROLYL CIS-TRANS ISOMERASE HP_0175-RELATED"/>
    <property type="match status" value="1"/>
</dbReference>
<evidence type="ECO:0000259" key="11">
    <source>
        <dbReference type="PROSITE" id="PS50198"/>
    </source>
</evidence>
<dbReference type="Pfam" id="PF13616">
    <property type="entry name" value="Rotamase_3"/>
    <property type="match status" value="1"/>
</dbReference>
<keyword evidence="8 12" id="KW-0413">Isomerase</keyword>
<evidence type="ECO:0000256" key="10">
    <source>
        <dbReference type="SAM" id="SignalP"/>
    </source>
</evidence>
<evidence type="ECO:0000256" key="2">
    <source>
        <dbReference type="ARBA" id="ARBA00007656"/>
    </source>
</evidence>
<dbReference type="EMBL" id="QKYU01000013">
    <property type="protein sequence ID" value="PZW44844.1"/>
    <property type="molecule type" value="Genomic_DNA"/>
</dbReference>
<evidence type="ECO:0000256" key="7">
    <source>
        <dbReference type="ARBA" id="ARBA00031484"/>
    </source>
</evidence>
<organism evidence="12 13">
    <name type="scientific">Humitalea rosea</name>
    <dbReference type="NCBI Taxonomy" id="990373"/>
    <lineage>
        <taxon>Bacteria</taxon>
        <taxon>Pseudomonadati</taxon>
        <taxon>Pseudomonadota</taxon>
        <taxon>Alphaproteobacteria</taxon>
        <taxon>Acetobacterales</taxon>
        <taxon>Roseomonadaceae</taxon>
        <taxon>Humitalea</taxon>
    </lineage>
</organism>
<sequence length="298" mass="32161">MRRFVLAFALLSTTALAQPAPAPGPAADPVVARVDGAEIRLSDVQEAMTALPAQYRNAPPQVLFPLLVDQLTAQQAILAAARASDIAADPEVASRMRRAEEQVLQQAYITREIAPAITDEALRARFDAQTAGRPVEEEVHARHILVPTEAEARSILEEVRRPGVDFAEVARRRGSGPGTAEGGDLGFFKRTDMVAEFATAAFAVQPGQIAPEPVRSQFGWHVIKVEERRPAPAPAFDESKEALRQQAFEEAVGAVIERVRSAAKIERFNMDGTPVAAPMPNHLPDASPPPPAVAPTRR</sequence>
<reference evidence="12 13" key="1">
    <citation type="submission" date="2018-06" db="EMBL/GenBank/DDBJ databases">
        <title>Genomic Encyclopedia of Archaeal and Bacterial Type Strains, Phase II (KMG-II): from individual species to whole genera.</title>
        <authorList>
            <person name="Goeker M."/>
        </authorList>
    </citation>
    <scope>NUCLEOTIDE SEQUENCE [LARGE SCALE GENOMIC DNA]</scope>
    <source>
        <strain evidence="12 13">DSM 24525</strain>
    </source>
</reference>
<feature type="domain" description="PpiC" evidence="11">
    <location>
        <begin position="136"/>
        <end position="227"/>
    </location>
</feature>
<protein>
    <recommendedName>
        <fullName evidence="4">Parvulin-like PPIase</fullName>
        <ecNumber evidence="3">5.2.1.8</ecNumber>
    </recommendedName>
    <alternativeName>
        <fullName evidence="6">Peptidyl-prolyl cis-trans isomerase plp</fullName>
    </alternativeName>
    <alternativeName>
        <fullName evidence="7">Rotamase plp</fullName>
    </alternativeName>
</protein>
<evidence type="ECO:0000256" key="9">
    <source>
        <dbReference type="SAM" id="MobiDB-lite"/>
    </source>
</evidence>
<comment type="caution">
    <text evidence="12">The sequence shown here is derived from an EMBL/GenBank/DDBJ whole genome shotgun (WGS) entry which is preliminary data.</text>
</comment>
<evidence type="ECO:0000256" key="5">
    <source>
        <dbReference type="ARBA" id="ARBA00023110"/>
    </source>
</evidence>
<accession>A0A2W7IDM0</accession>
<keyword evidence="13" id="KW-1185">Reference proteome</keyword>
<dbReference type="SUPFAM" id="SSF54534">
    <property type="entry name" value="FKBP-like"/>
    <property type="match status" value="1"/>
</dbReference>
<dbReference type="EC" id="5.2.1.8" evidence="3"/>
<name>A0A2W7IDM0_9PROT</name>
<dbReference type="GO" id="GO:0003755">
    <property type="term" value="F:peptidyl-prolyl cis-trans isomerase activity"/>
    <property type="evidence" value="ECO:0007669"/>
    <property type="project" value="UniProtKB-KW"/>
</dbReference>
<proteinExistence type="inferred from homology"/>
<evidence type="ECO:0000256" key="1">
    <source>
        <dbReference type="ARBA" id="ARBA00000971"/>
    </source>
</evidence>
<dbReference type="AlphaFoldDB" id="A0A2W7IDM0"/>
<evidence type="ECO:0000256" key="3">
    <source>
        <dbReference type="ARBA" id="ARBA00013194"/>
    </source>
</evidence>
<evidence type="ECO:0000313" key="12">
    <source>
        <dbReference type="EMBL" id="PZW44844.1"/>
    </source>
</evidence>
<evidence type="ECO:0000256" key="4">
    <source>
        <dbReference type="ARBA" id="ARBA00018370"/>
    </source>
</evidence>
<dbReference type="InterPro" id="IPR000297">
    <property type="entry name" value="PPIase_PpiC"/>
</dbReference>
<dbReference type="Proteomes" id="UP000249688">
    <property type="component" value="Unassembled WGS sequence"/>
</dbReference>
<comment type="similarity">
    <text evidence="2">Belongs to the PpiC/parvulin rotamase family.</text>
</comment>
<feature type="signal peptide" evidence="10">
    <location>
        <begin position="1"/>
        <end position="17"/>
    </location>
</feature>
<dbReference type="OrthoDB" id="14196at2"/>
<dbReference type="RefSeq" id="WP_111398571.1">
    <property type="nucleotide sequence ID" value="NZ_QKYU01000013.1"/>
</dbReference>
<dbReference type="SUPFAM" id="SSF109998">
    <property type="entry name" value="Triger factor/SurA peptide-binding domain-like"/>
    <property type="match status" value="1"/>
</dbReference>
<dbReference type="InterPro" id="IPR050245">
    <property type="entry name" value="PrsA_foldase"/>
</dbReference>
<dbReference type="Gene3D" id="3.10.50.40">
    <property type="match status" value="1"/>
</dbReference>
<feature type="region of interest" description="Disordered" evidence="9">
    <location>
        <begin position="273"/>
        <end position="298"/>
    </location>
</feature>
<keyword evidence="5 8" id="KW-0697">Rotamase</keyword>
<comment type="catalytic activity">
    <reaction evidence="1">
        <text>[protein]-peptidylproline (omega=180) = [protein]-peptidylproline (omega=0)</text>
        <dbReference type="Rhea" id="RHEA:16237"/>
        <dbReference type="Rhea" id="RHEA-COMP:10747"/>
        <dbReference type="Rhea" id="RHEA-COMP:10748"/>
        <dbReference type="ChEBI" id="CHEBI:83833"/>
        <dbReference type="ChEBI" id="CHEBI:83834"/>
        <dbReference type="EC" id="5.2.1.8"/>
    </reaction>
</comment>
<dbReference type="PANTHER" id="PTHR47245">
    <property type="entry name" value="PEPTIDYLPROLYL ISOMERASE"/>
    <property type="match status" value="1"/>
</dbReference>
<feature type="compositionally biased region" description="Pro residues" evidence="9">
    <location>
        <begin position="286"/>
        <end position="298"/>
    </location>
</feature>
<evidence type="ECO:0000313" key="13">
    <source>
        <dbReference type="Proteomes" id="UP000249688"/>
    </source>
</evidence>
<dbReference type="InterPro" id="IPR027304">
    <property type="entry name" value="Trigger_fact/SurA_dom_sf"/>
</dbReference>
<gene>
    <name evidence="12" type="ORF">C8P66_11310</name>
</gene>
<evidence type="ECO:0000256" key="6">
    <source>
        <dbReference type="ARBA" id="ARBA00030642"/>
    </source>
</evidence>
<feature type="chain" id="PRO_5016071464" description="Parvulin-like PPIase" evidence="10">
    <location>
        <begin position="18"/>
        <end position="298"/>
    </location>
</feature>